<dbReference type="Proteomes" id="UP001201980">
    <property type="component" value="Unassembled WGS sequence"/>
</dbReference>
<dbReference type="PRINTS" id="PR00146">
    <property type="entry name" value="DHPICSNTHASE"/>
</dbReference>
<sequence length="337" mass="35364">MPHSVHSVDETMTGPALTSAGLATPPNMEAMPSARPLPQGVYVPTIAFFDHEDEIDIQATQAHAIRLANSGAAGIVVHGSNGEAVHLSNQERSLVIAATRAALQTEIEHSVPLVAGCGAQSTKETVSLCKDAHKAGATHALVLPPAYYASLVGRRGFVDHFKTVADASPIPILIYNFPGAANGVDLTSDEILELSKHPNICGVKLTCGNTGKLARIAAEAPEDFFVAGGSADFILQGQVVGGHGTISGLANICPKACVRIMTLFDQGKLKEARQLQAVVARADWIAIQTGFVGVKAALQEFFGYGGTPRLPCTQLEGDALEKIRKGFAEAVEVEETL</sequence>
<keyword evidence="1" id="KW-0456">Lyase</keyword>
<evidence type="ECO:0000313" key="6">
    <source>
        <dbReference type="Proteomes" id="UP001201980"/>
    </source>
</evidence>
<evidence type="ECO:0000256" key="3">
    <source>
        <dbReference type="PIRSR" id="PIRSR001365-2"/>
    </source>
</evidence>
<dbReference type="InterPro" id="IPR013785">
    <property type="entry name" value="Aldolase_TIM"/>
</dbReference>
<dbReference type="PANTHER" id="PTHR12128:SF52">
    <property type="entry name" value="4-HYDROXY-2-OXOGLUTARATE ALDOLASE, MITOCHONDRIAL-RELATED"/>
    <property type="match status" value="1"/>
</dbReference>
<reference evidence="5" key="1">
    <citation type="submission" date="2022-07" db="EMBL/GenBank/DDBJ databases">
        <title>Draft genome sequence of Zalerion maritima ATCC 34329, a (micro)plastics degrading marine fungus.</title>
        <authorList>
            <person name="Paco A."/>
            <person name="Goncalves M.F.M."/>
            <person name="Rocha-Santos T.A.P."/>
            <person name="Alves A."/>
        </authorList>
    </citation>
    <scope>NUCLEOTIDE SEQUENCE</scope>
    <source>
        <strain evidence="5">ATCC 34329</strain>
    </source>
</reference>
<dbReference type="PIRSF" id="PIRSF001365">
    <property type="entry name" value="DHDPS"/>
    <property type="match status" value="1"/>
</dbReference>
<dbReference type="Gene3D" id="3.20.20.70">
    <property type="entry name" value="Aldolase class I"/>
    <property type="match status" value="1"/>
</dbReference>
<dbReference type="SMART" id="SM01130">
    <property type="entry name" value="DHDPS"/>
    <property type="match status" value="1"/>
</dbReference>
<dbReference type="Pfam" id="PF00701">
    <property type="entry name" value="DHDPS"/>
    <property type="match status" value="1"/>
</dbReference>
<comment type="caution">
    <text evidence="5">The sequence shown here is derived from an EMBL/GenBank/DDBJ whole genome shotgun (WGS) entry which is preliminary data.</text>
</comment>
<proteinExistence type="inferred from homology"/>
<evidence type="ECO:0008006" key="7">
    <source>
        <dbReference type="Google" id="ProtNLM"/>
    </source>
</evidence>
<dbReference type="PANTHER" id="PTHR12128">
    <property type="entry name" value="DIHYDRODIPICOLINATE SYNTHASE"/>
    <property type="match status" value="1"/>
</dbReference>
<comment type="similarity">
    <text evidence="1">Belongs to the DapA family.</text>
</comment>
<evidence type="ECO:0000256" key="4">
    <source>
        <dbReference type="SAM" id="MobiDB-lite"/>
    </source>
</evidence>
<feature type="active site" description="Schiff-base intermediate with substrate" evidence="2">
    <location>
        <position position="204"/>
    </location>
</feature>
<accession>A0AAD5RVR2</accession>
<feature type="binding site" evidence="3">
    <location>
        <position position="246"/>
    </location>
    <ligand>
        <name>pyruvate</name>
        <dbReference type="ChEBI" id="CHEBI:15361"/>
    </ligand>
</feature>
<name>A0AAD5RVR2_9PEZI</name>
<protein>
    <recommendedName>
        <fullName evidence="7">Dihydrodipicolinate synthase</fullName>
    </recommendedName>
</protein>
<organism evidence="5 6">
    <name type="scientific">Zalerion maritima</name>
    <dbReference type="NCBI Taxonomy" id="339359"/>
    <lineage>
        <taxon>Eukaryota</taxon>
        <taxon>Fungi</taxon>
        <taxon>Dikarya</taxon>
        <taxon>Ascomycota</taxon>
        <taxon>Pezizomycotina</taxon>
        <taxon>Sordariomycetes</taxon>
        <taxon>Lulworthiomycetidae</taxon>
        <taxon>Lulworthiales</taxon>
        <taxon>Lulworthiaceae</taxon>
        <taxon>Zalerion</taxon>
    </lineage>
</organism>
<dbReference type="GO" id="GO:0008840">
    <property type="term" value="F:4-hydroxy-tetrahydrodipicolinate synthase activity"/>
    <property type="evidence" value="ECO:0007669"/>
    <property type="project" value="TreeGrafter"/>
</dbReference>
<dbReference type="CDD" id="cd00408">
    <property type="entry name" value="DHDPS-like"/>
    <property type="match status" value="1"/>
</dbReference>
<evidence type="ECO:0000256" key="1">
    <source>
        <dbReference type="PIRNR" id="PIRNR001365"/>
    </source>
</evidence>
<dbReference type="InterPro" id="IPR002220">
    <property type="entry name" value="DapA-like"/>
</dbReference>
<feature type="region of interest" description="Disordered" evidence="4">
    <location>
        <begin position="1"/>
        <end position="36"/>
    </location>
</feature>
<evidence type="ECO:0000256" key="2">
    <source>
        <dbReference type="PIRSR" id="PIRSR001365-1"/>
    </source>
</evidence>
<dbReference type="SUPFAM" id="SSF51569">
    <property type="entry name" value="Aldolase"/>
    <property type="match status" value="1"/>
</dbReference>
<gene>
    <name evidence="5" type="ORF">MKZ38_007362</name>
</gene>
<evidence type="ECO:0000313" key="5">
    <source>
        <dbReference type="EMBL" id="KAJ2904744.1"/>
    </source>
</evidence>
<keyword evidence="6" id="KW-1185">Reference proteome</keyword>
<feature type="active site" description="Proton donor/acceptor" evidence="2">
    <location>
        <position position="175"/>
    </location>
</feature>
<dbReference type="AlphaFoldDB" id="A0AAD5RVR2"/>
<dbReference type="EMBL" id="JAKWBI020000046">
    <property type="protein sequence ID" value="KAJ2904744.1"/>
    <property type="molecule type" value="Genomic_DNA"/>
</dbReference>